<dbReference type="GO" id="GO:0006631">
    <property type="term" value="P:fatty acid metabolic process"/>
    <property type="evidence" value="ECO:0007669"/>
    <property type="project" value="UniProtKB-ARBA"/>
</dbReference>
<keyword evidence="2" id="KW-0223">Dioxygenase</keyword>
<dbReference type="Proteomes" id="UP001172155">
    <property type="component" value="Unassembled WGS sequence"/>
</dbReference>
<reference evidence="5" key="1">
    <citation type="submission" date="2023-06" db="EMBL/GenBank/DDBJ databases">
        <title>Genome-scale phylogeny and comparative genomics of the fungal order Sordariales.</title>
        <authorList>
            <consortium name="Lawrence Berkeley National Laboratory"/>
            <person name="Hensen N."/>
            <person name="Bonometti L."/>
            <person name="Westerberg I."/>
            <person name="Brannstrom I.O."/>
            <person name="Guillou S."/>
            <person name="Cros-Aarteil S."/>
            <person name="Calhoun S."/>
            <person name="Haridas S."/>
            <person name="Kuo A."/>
            <person name="Mondo S."/>
            <person name="Pangilinan J."/>
            <person name="Riley R."/>
            <person name="LaButti K."/>
            <person name="Andreopoulos B."/>
            <person name="Lipzen A."/>
            <person name="Chen C."/>
            <person name="Yanf M."/>
            <person name="Daum C."/>
            <person name="Ng V."/>
            <person name="Clum A."/>
            <person name="Steindorff A."/>
            <person name="Ohm R."/>
            <person name="Martin F."/>
            <person name="Silar P."/>
            <person name="Natvig D."/>
            <person name="Lalanne C."/>
            <person name="Gautier V."/>
            <person name="Ament-velasquez S.L."/>
            <person name="Kruys A."/>
            <person name="Hutchinson M.I."/>
            <person name="Powell A.J."/>
            <person name="Barry K."/>
            <person name="Miller A.N."/>
            <person name="Grigoriev I.V."/>
            <person name="Debuchy R."/>
            <person name="Gladieux P."/>
            <person name="Thoren M.H."/>
            <person name="Johannesson H."/>
        </authorList>
    </citation>
    <scope>NUCLEOTIDE SEQUENCE</scope>
    <source>
        <strain evidence="5">SMH3187-1</strain>
    </source>
</reference>
<keyword evidence="3" id="KW-0560">Oxidoreductase</keyword>
<evidence type="ECO:0000313" key="5">
    <source>
        <dbReference type="EMBL" id="KAK0742920.1"/>
    </source>
</evidence>
<dbReference type="InterPro" id="IPR019791">
    <property type="entry name" value="Haem_peroxidase_animal"/>
</dbReference>
<dbReference type="GO" id="GO:0004601">
    <property type="term" value="F:peroxidase activity"/>
    <property type="evidence" value="ECO:0007669"/>
    <property type="project" value="UniProtKB-KW"/>
</dbReference>
<dbReference type="GO" id="GO:0046872">
    <property type="term" value="F:metal ion binding"/>
    <property type="evidence" value="ECO:0007669"/>
    <property type="project" value="UniProtKB-KW"/>
</dbReference>
<dbReference type="EMBL" id="JAUKUD010000005">
    <property type="protein sequence ID" value="KAK0742920.1"/>
    <property type="molecule type" value="Genomic_DNA"/>
</dbReference>
<dbReference type="InterPro" id="IPR010255">
    <property type="entry name" value="Haem_peroxidase_sf"/>
</dbReference>
<dbReference type="InterPro" id="IPR050783">
    <property type="entry name" value="Oxylipin_biosynth_metab"/>
</dbReference>
<dbReference type="InterPro" id="IPR037120">
    <property type="entry name" value="Haem_peroxidase_sf_animal"/>
</dbReference>
<evidence type="ECO:0000256" key="2">
    <source>
        <dbReference type="ARBA" id="ARBA00022964"/>
    </source>
</evidence>
<evidence type="ECO:0000256" key="3">
    <source>
        <dbReference type="ARBA" id="ARBA00023002"/>
    </source>
</evidence>
<evidence type="ECO:0000313" key="6">
    <source>
        <dbReference type="Proteomes" id="UP001172155"/>
    </source>
</evidence>
<accession>A0AA40K1Z5</accession>
<dbReference type="GO" id="GO:0006979">
    <property type="term" value="P:response to oxidative stress"/>
    <property type="evidence" value="ECO:0007669"/>
    <property type="project" value="InterPro"/>
</dbReference>
<keyword evidence="5" id="KW-0575">Peroxidase</keyword>
<comment type="caution">
    <text evidence="5">The sequence shown here is derived from an EMBL/GenBank/DDBJ whole genome shotgun (WGS) entry which is preliminary data.</text>
</comment>
<proteinExistence type="predicted"/>
<dbReference type="GO" id="GO:0051213">
    <property type="term" value="F:dioxygenase activity"/>
    <property type="evidence" value="ECO:0007669"/>
    <property type="project" value="UniProtKB-KW"/>
</dbReference>
<dbReference type="Pfam" id="PF03098">
    <property type="entry name" value="An_peroxidase"/>
    <property type="match status" value="1"/>
</dbReference>
<evidence type="ECO:0000256" key="1">
    <source>
        <dbReference type="ARBA" id="ARBA00022723"/>
    </source>
</evidence>
<protein>
    <submittedName>
        <fullName evidence="5">Heme peroxidase</fullName>
    </submittedName>
</protein>
<sequence>TTNDFRQFFGMKRYEAFESISGNFDVPNAFREFYEHPDKVELYPGVFCESDSKMSGDPGPSDLDSALWAAIFSDVITLVRSDRFYTVDWNTNSLTS</sequence>
<keyword evidence="1" id="KW-0479">Metal-binding</keyword>
<gene>
    <name evidence="5" type="ORF">B0T18DRAFT_309104</name>
</gene>
<dbReference type="SUPFAM" id="SSF48113">
    <property type="entry name" value="Heme-dependent peroxidases"/>
    <property type="match status" value="1"/>
</dbReference>
<dbReference type="PROSITE" id="PS50292">
    <property type="entry name" value="PEROXIDASE_3"/>
    <property type="match status" value="1"/>
</dbReference>
<dbReference type="PANTHER" id="PTHR11903">
    <property type="entry name" value="PROSTAGLANDIN G/H SYNTHASE"/>
    <property type="match status" value="1"/>
</dbReference>
<keyword evidence="6" id="KW-1185">Reference proteome</keyword>
<name>A0AA40K1Z5_9PEZI</name>
<dbReference type="PANTHER" id="PTHR11903:SF13">
    <property type="entry name" value="LINOLEATE 10R-LIPOXYGENASE"/>
    <property type="match status" value="1"/>
</dbReference>
<dbReference type="GO" id="GO:0020037">
    <property type="term" value="F:heme binding"/>
    <property type="evidence" value="ECO:0007669"/>
    <property type="project" value="InterPro"/>
</dbReference>
<organism evidence="5 6">
    <name type="scientific">Schizothecium vesticola</name>
    <dbReference type="NCBI Taxonomy" id="314040"/>
    <lineage>
        <taxon>Eukaryota</taxon>
        <taxon>Fungi</taxon>
        <taxon>Dikarya</taxon>
        <taxon>Ascomycota</taxon>
        <taxon>Pezizomycotina</taxon>
        <taxon>Sordariomycetes</taxon>
        <taxon>Sordariomycetidae</taxon>
        <taxon>Sordariales</taxon>
        <taxon>Schizotheciaceae</taxon>
        <taxon>Schizothecium</taxon>
    </lineage>
</organism>
<dbReference type="AlphaFoldDB" id="A0AA40K1Z5"/>
<feature type="non-terminal residue" evidence="5">
    <location>
        <position position="1"/>
    </location>
</feature>
<evidence type="ECO:0000256" key="4">
    <source>
        <dbReference type="ARBA" id="ARBA00023004"/>
    </source>
</evidence>
<feature type="non-terminal residue" evidence="5">
    <location>
        <position position="96"/>
    </location>
</feature>
<dbReference type="Gene3D" id="1.10.640.10">
    <property type="entry name" value="Haem peroxidase domain superfamily, animal type"/>
    <property type="match status" value="1"/>
</dbReference>
<keyword evidence="4" id="KW-0408">Iron</keyword>